<evidence type="ECO:0000256" key="6">
    <source>
        <dbReference type="ARBA" id="ARBA00022989"/>
    </source>
</evidence>
<dbReference type="Pfam" id="PF02080">
    <property type="entry name" value="TrkA_C"/>
    <property type="match status" value="1"/>
</dbReference>
<keyword evidence="2" id="KW-0813">Transport</keyword>
<feature type="domain" description="RCK C-terminal" evidence="10">
    <location>
        <begin position="407"/>
        <end position="488"/>
    </location>
</feature>
<keyword evidence="5 9" id="KW-0812">Transmembrane</keyword>
<dbReference type="AlphaFoldDB" id="A0A7Z0ILA6"/>
<keyword evidence="12" id="KW-1185">Reference proteome</keyword>
<feature type="transmembrane region" description="Helical" evidence="9">
    <location>
        <begin position="366"/>
        <end position="385"/>
    </location>
</feature>
<gene>
    <name evidence="11" type="ORF">GGQ54_001877</name>
</gene>
<dbReference type="PANTHER" id="PTHR32507:SF7">
    <property type="entry name" value="K(+)_H(+) ANTIPORTER NHAP2"/>
    <property type="match status" value="1"/>
</dbReference>
<feature type="transmembrane region" description="Helical" evidence="9">
    <location>
        <begin position="60"/>
        <end position="78"/>
    </location>
</feature>
<evidence type="ECO:0000256" key="7">
    <source>
        <dbReference type="ARBA" id="ARBA00023065"/>
    </source>
</evidence>
<evidence type="ECO:0000256" key="4">
    <source>
        <dbReference type="ARBA" id="ARBA00022475"/>
    </source>
</evidence>
<evidence type="ECO:0000256" key="1">
    <source>
        <dbReference type="ARBA" id="ARBA00004651"/>
    </source>
</evidence>
<dbReference type="Pfam" id="PF00999">
    <property type="entry name" value="Na_H_Exchanger"/>
    <property type="match status" value="1"/>
</dbReference>
<feature type="transmembrane region" description="Helical" evidence="9">
    <location>
        <begin position="275"/>
        <end position="294"/>
    </location>
</feature>
<dbReference type="NCBIfam" id="NF003716">
    <property type="entry name" value="PRK05326.1-3"/>
    <property type="match status" value="1"/>
</dbReference>
<feature type="transmembrane region" description="Helical" evidence="9">
    <location>
        <begin position="119"/>
        <end position="141"/>
    </location>
</feature>
<dbReference type="GO" id="GO:0005886">
    <property type="term" value="C:plasma membrane"/>
    <property type="evidence" value="ECO:0007669"/>
    <property type="project" value="UniProtKB-SubCell"/>
</dbReference>
<dbReference type="GO" id="GO:0015297">
    <property type="term" value="F:antiporter activity"/>
    <property type="evidence" value="ECO:0007669"/>
    <property type="project" value="UniProtKB-KW"/>
</dbReference>
<dbReference type="Gene3D" id="1.20.1530.20">
    <property type="match status" value="1"/>
</dbReference>
<feature type="transmembrane region" description="Helical" evidence="9">
    <location>
        <begin position="300"/>
        <end position="319"/>
    </location>
</feature>
<comment type="subcellular location">
    <subcellularLocation>
        <location evidence="1">Cell membrane</location>
        <topology evidence="1">Multi-pass membrane protein</topology>
    </subcellularLocation>
</comment>
<dbReference type="GO" id="GO:1902600">
    <property type="term" value="P:proton transmembrane transport"/>
    <property type="evidence" value="ECO:0007669"/>
    <property type="project" value="InterPro"/>
</dbReference>
<dbReference type="PANTHER" id="PTHR32507">
    <property type="entry name" value="NA(+)/H(+) ANTIPORTER 1"/>
    <property type="match status" value="1"/>
</dbReference>
<evidence type="ECO:0000256" key="5">
    <source>
        <dbReference type="ARBA" id="ARBA00022692"/>
    </source>
</evidence>
<keyword evidence="6 9" id="KW-1133">Transmembrane helix</keyword>
<feature type="transmembrane region" description="Helical" evidence="9">
    <location>
        <begin position="188"/>
        <end position="214"/>
    </location>
</feature>
<evidence type="ECO:0000256" key="2">
    <source>
        <dbReference type="ARBA" id="ARBA00022448"/>
    </source>
</evidence>
<evidence type="ECO:0000256" key="3">
    <source>
        <dbReference type="ARBA" id="ARBA00022449"/>
    </source>
</evidence>
<dbReference type="PROSITE" id="PS51202">
    <property type="entry name" value="RCK_C"/>
    <property type="match status" value="1"/>
</dbReference>
<feature type="transmembrane region" description="Helical" evidence="9">
    <location>
        <begin position="6"/>
        <end position="24"/>
    </location>
</feature>
<dbReference type="EMBL" id="JACBZS010000001">
    <property type="protein sequence ID" value="NYI71317.1"/>
    <property type="molecule type" value="Genomic_DNA"/>
</dbReference>
<comment type="caution">
    <text evidence="11">The sequence shown here is derived from an EMBL/GenBank/DDBJ whole genome shotgun (WGS) entry which is preliminary data.</text>
</comment>
<evidence type="ECO:0000313" key="11">
    <source>
        <dbReference type="EMBL" id="NYI71317.1"/>
    </source>
</evidence>
<dbReference type="Proteomes" id="UP000527616">
    <property type="component" value="Unassembled WGS sequence"/>
</dbReference>
<sequence>MSAMVELSIAVLAGSLVVVVAILATRFGSRFGLPSLLIFLAIGAAIGDSGLGVRFDNFELANVIGFTALVLILAEGGLTTRWTEIRGAIGIGALLATVGIVVSIAVVAVITHFALGLDWWIAVLLGAVCSPTDSAAVFSVLRRLPLPQRLRSVLEAESGLNDAPTVLVVSMVSLIAAGSATLESSGGVLGTIALGVFELVVGVACGGLVGWLGIRLLRWVNLPSSGLQSIATLALPCLAFGVASVLHTSGFAAVYAAAVLIGNARLPFRTATRSFVEGVGWIAQIGLFVMLGLLASPARITPHVIMIALVAGAALTFLARPLSVLVCTIWFRLGWREDIFLSWAGLRGAVPIILATVPLVEGVPNALLLFDVVFVFVIIFTLLQAPTLPWLARRLGLADTEPDEVDLEVSSLDEISADLLQLRVAPDSRLAGVEVGELRLPRNVAISLVIRGDAMFAPGAAEVIRAGDTLLIVSPAALRGAVENRLRLVSRHGRLAGWRRAARRTLRGDGTP</sequence>
<keyword evidence="7" id="KW-0406">Ion transport</keyword>
<accession>A0A7Z0ILA6</accession>
<reference evidence="11 12" key="1">
    <citation type="submission" date="2020-07" db="EMBL/GenBank/DDBJ databases">
        <title>Sequencing the genomes of 1000 actinobacteria strains.</title>
        <authorList>
            <person name="Klenk H.-P."/>
        </authorList>
    </citation>
    <scope>NUCLEOTIDE SEQUENCE [LARGE SCALE GENOMIC DNA]</scope>
    <source>
        <strain evidence="11 12">DSM 103164</strain>
    </source>
</reference>
<dbReference type="SUPFAM" id="SSF116726">
    <property type="entry name" value="TrkA C-terminal domain-like"/>
    <property type="match status" value="1"/>
</dbReference>
<feature type="transmembrane region" description="Helical" evidence="9">
    <location>
        <begin position="90"/>
        <end position="113"/>
    </location>
</feature>
<feature type="transmembrane region" description="Helical" evidence="9">
    <location>
        <begin position="340"/>
        <end position="360"/>
    </location>
</feature>
<dbReference type="InterPro" id="IPR038770">
    <property type="entry name" value="Na+/solute_symporter_sf"/>
</dbReference>
<dbReference type="InterPro" id="IPR036721">
    <property type="entry name" value="RCK_C_sf"/>
</dbReference>
<keyword evidence="3" id="KW-0050">Antiport</keyword>
<evidence type="ECO:0000313" key="12">
    <source>
        <dbReference type="Proteomes" id="UP000527616"/>
    </source>
</evidence>
<dbReference type="GO" id="GO:0006813">
    <property type="term" value="P:potassium ion transport"/>
    <property type="evidence" value="ECO:0007669"/>
    <property type="project" value="InterPro"/>
</dbReference>
<protein>
    <submittedName>
        <fullName evidence="11">Cell volume regulation protein A</fullName>
    </submittedName>
</protein>
<proteinExistence type="predicted"/>
<name>A0A7Z0ILA6_9ACTN</name>
<dbReference type="InterPro" id="IPR006037">
    <property type="entry name" value="RCK_C"/>
</dbReference>
<evidence type="ECO:0000259" key="10">
    <source>
        <dbReference type="PROSITE" id="PS51202"/>
    </source>
</evidence>
<keyword evidence="8 9" id="KW-0472">Membrane</keyword>
<dbReference type="Gene3D" id="3.30.70.1450">
    <property type="entry name" value="Regulator of K+ conductance, C-terminal domain"/>
    <property type="match status" value="1"/>
</dbReference>
<keyword evidence="4" id="KW-1003">Cell membrane</keyword>
<evidence type="ECO:0000256" key="8">
    <source>
        <dbReference type="ARBA" id="ARBA00023136"/>
    </source>
</evidence>
<evidence type="ECO:0000256" key="9">
    <source>
        <dbReference type="SAM" id="Phobius"/>
    </source>
</evidence>
<feature type="transmembrane region" description="Helical" evidence="9">
    <location>
        <begin position="36"/>
        <end position="54"/>
    </location>
</feature>
<dbReference type="NCBIfam" id="NF003715">
    <property type="entry name" value="PRK05326.1-2"/>
    <property type="match status" value="1"/>
</dbReference>
<dbReference type="GO" id="GO:0008324">
    <property type="term" value="F:monoatomic cation transmembrane transporter activity"/>
    <property type="evidence" value="ECO:0007669"/>
    <property type="project" value="InterPro"/>
</dbReference>
<organism evidence="11 12">
    <name type="scientific">Naumannella cuiyingiana</name>
    <dbReference type="NCBI Taxonomy" id="1347891"/>
    <lineage>
        <taxon>Bacteria</taxon>
        <taxon>Bacillati</taxon>
        <taxon>Actinomycetota</taxon>
        <taxon>Actinomycetes</taxon>
        <taxon>Propionibacteriales</taxon>
        <taxon>Propionibacteriaceae</taxon>
        <taxon>Naumannella</taxon>
    </lineage>
</organism>
<dbReference type="InterPro" id="IPR006153">
    <property type="entry name" value="Cation/H_exchanger_TM"/>
</dbReference>